<protein>
    <submittedName>
        <fullName evidence="2">Uncharacterized protein</fullName>
    </submittedName>
</protein>
<dbReference type="AlphaFoldDB" id="A0A0L0DKY6"/>
<keyword evidence="1" id="KW-0812">Transmembrane</keyword>
<evidence type="ECO:0000313" key="3">
    <source>
        <dbReference type="Proteomes" id="UP000054408"/>
    </source>
</evidence>
<organism evidence="2 3">
    <name type="scientific">Thecamonas trahens ATCC 50062</name>
    <dbReference type="NCBI Taxonomy" id="461836"/>
    <lineage>
        <taxon>Eukaryota</taxon>
        <taxon>Apusozoa</taxon>
        <taxon>Apusomonadida</taxon>
        <taxon>Apusomonadidae</taxon>
        <taxon>Thecamonas</taxon>
    </lineage>
</organism>
<keyword evidence="3" id="KW-1185">Reference proteome</keyword>
<evidence type="ECO:0000256" key="1">
    <source>
        <dbReference type="SAM" id="Phobius"/>
    </source>
</evidence>
<reference evidence="2 3" key="1">
    <citation type="submission" date="2010-05" db="EMBL/GenBank/DDBJ databases">
        <title>The Genome Sequence of Thecamonas trahens ATCC 50062.</title>
        <authorList>
            <consortium name="The Broad Institute Genome Sequencing Platform"/>
            <person name="Russ C."/>
            <person name="Cuomo C."/>
            <person name="Shea T."/>
            <person name="Young S.K."/>
            <person name="Zeng Q."/>
            <person name="Koehrsen M."/>
            <person name="Haas B."/>
            <person name="Borodovsky M."/>
            <person name="Guigo R."/>
            <person name="Alvarado L."/>
            <person name="Berlin A."/>
            <person name="Bochicchio J."/>
            <person name="Borenstein D."/>
            <person name="Chapman S."/>
            <person name="Chen Z."/>
            <person name="Freedman E."/>
            <person name="Gellesch M."/>
            <person name="Goldberg J."/>
            <person name="Griggs A."/>
            <person name="Gujja S."/>
            <person name="Heilman E."/>
            <person name="Heiman D."/>
            <person name="Hepburn T."/>
            <person name="Howarth C."/>
            <person name="Jen D."/>
            <person name="Larson L."/>
            <person name="Mehta T."/>
            <person name="Park D."/>
            <person name="Pearson M."/>
            <person name="Roberts A."/>
            <person name="Saif S."/>
            <person name="Shenoy N."/>
            <person name="Sisk P."/>
            <person name="Stolte C."/>
            <person name="Sykes S."/>
            <person name="Thomson T."/>
            <person name="Walk T."/>
            <person name="White J."/>
            <person name="Yandava C."/>
            <person name="Burger G."/>
            <person name="Gray M.W."/>
            <person name="Holland P.W.H."/>
            <person name="King N."/>
            <person name="Lang F.B.F."/>
            <person name="Roger A.J."/>
            <person name="Ruiz-Trillo I."/>
            <person name="Lander E."/>
            <person name="Nusbaum C."/>
        </authorList>
    </citation>
    <scope>NUCLEOTIDE SEQUENCE [LARGE SCALE GENOMIC DNA]</scope>
    <source>
        <strain evidence="2 3">ATCC 50062</strain>
    </source>
</reference>
<sequence>MAEKTEAPLVAQVVAAVAGRSASVEQLAVVVATEERRSDAGMAVGAWMMGNEVRGPRLWKMLVLEALERMSQLAAALLAAVSGVVWGALGAPAFKIKLAVAGTVALAEARLPLVHKGRTSLAMEALDLVVVDVRASTFSLAAPTLPRAHGLGSATVVRVIERPAAPLRVWLRFMGDSILALTGVGWIANGVLVALTRRTLMDFALGTRVIDGLAVDLQLFHPRTL</sequence>
<name>A0A0L0DKY6_THETB</name>
<keyword evidence="1" id="KW-0472">Membrane</keyword>
<dbReference type="RefSeq" id="XP_013755004.1">
    <property type="nucleotide sequence ID" value="XM_013899550.1"/>
</dbReference>
<evidence type="ECO:0000313" key="2">
    <source>
        <dbReference type="EMBL" id="KNC52910.1"/>
    </source>
</evidence>
<dbReference type="Proteomes" id="UP000054408">
    <property type="component" value="Unassembled WGS sequence"/>
</dbReference>
<proteinExistence type="predicted"/>
<feature type="transmembrane region" description="Helical" evidence="1">
    <location>
        <begin position="177"/>
        <end position="195"/>
    </location>
</feature>
<dbReference type="GeneID" id="25567611"/>
<dbReference type="EMBL" id="GL349476">
    <property type="protein sequence ID" value="KNC52910.1"/>
    <property type="molecule type" value="Genomic_DNA"/>
</dbReference>
<accession>A0A0L0DKY6</accession>
<gene>
    <name evidence="2" type="ORF">AMSG_09074</name>
</gene>
<keyword evidence="1" id="KW-1133">Transmembrane helix</keyword>